<evidence type="ECO:0000313" key="2">
    <source>
        <dbReference type="EMBL" id="OUR83770.1"/>
    </source>
</evidence>
<dbReference type="EMBL" id="MAAF01000025">
    <property type="protein sequence ID" value="OUR83770.1"/>
    <property type="molecule type" value="Genomic_DNA"/>
</dbReference>
<comment type="caution">
    <text evidence="2">The sequence shown here is derived from an EMBL/GenBank/DDBJ whole genome shotgun (WGS) entry which is preliminary data.</text>
</comment>
<dbReference type="Proteomes" id="UP000243053">
    <property type="component" value="Unassembled WGS sequence"/>
</dbReference>
<evidence type="ECO:0000313" key="3">
    <source>
        <dbReference type="Proteomes" id="UP000243053"/>
    </source>
</evidence>
<feature type="chain" id="PRO_5013164652" description="Lipoprotein" evidence="1">
    <location>
        <begin position="22"/>
        <end position="144"/>
    </location>
</feature>
<gene>
    <name evidence="2" type="ORF">A9Q75_03880</name>
</gene>
<protein>
    <recommendedName>
        <fullName evidence="4">Lipoprotein</fullName>
    </recommendedName>
</protein>
<reference evidence="3" key="1">
    <citation type="journal article" date="2017" name="Proc. Natl. Acad. Sci. U.S.A.">
        <title>Simulation of Deepwater Horizon oil plume reveals substrate specialization within a complex community of hydrocarbon degraders.</title>
        <authorList>
            <person name="Hu P."/>
            <person name="Dubinsky E.A."/>
            <person name="Probst A.J."/>
            <person name="Wang J."/>
            <person name="Sieber C.M.K."/>
            <person name="Tom L.M."/>
            <person name="Gardinali P."/>
            <person name="Banfield J.F."/>
            <person name="Atlas R.M."/>
            <person name="Andersen G.L."/>
        </authorList>
    </citation>
    <scope>NUCLEOTIDE SEQUENCE [LARGE SCALE GENOMIC DNA]</scope>
</reference>
<keyword evidence="1" id="KW-0732">Signal</keyword>
<accession>A0A1Y5EMT1</accession>
<evidence type="ECO:0008006" key="4">
    <source>
        <dbReference type="Google" id="ProtNLM"/>
    </source>
</evidence>
<evidence type="ECO:0000256" key="1">
    <source>
        <dbReference type="SAM" id="SignalP"/>
    </source>
</evidence>
<sequence>MNKFKLFMLPLALPLLLNCGAGDGGDNSSADVDAVETPPIENITEDTAHHTTLLKDNPNSQVSSVKIFDNYSIDIDMKEINMQGEFLFLKIIDKHKKALFLGQVVHHDNIKVPLTIVADSFPLVVELYSESKEDKTISYEVYYD</sequence>
<organism evidence="2 3">
    <name type="scientific">Colwellia psychrerythraea</name>
    <name type="common">Vibrio psychroerythus</name>
    <dbReference type="NCBI Taxonomy" id="28229"/>
    <lineage>
        <taxon>Bacteria</taxon>
        <taxon>Pseudomonadati</taxon>
        <taxon>Pseudomonadota</taxon>
        <taxon>Gammaproteobacteria</taxon>
        <taxon>Alteromonadales</taxon>
        <taxon>Colwelliaceae</taxon>
        <taxon>Colwellia</taxon>
    </lineage>
</organism>
<name>A0A1Y5EMT1_COLPS</name>
<proteinExistence type="predicted"/>
<feature type="signal peptide" evidence="1">
    <location>
        <begin position="1"/>
        <end position="21"/>
    </location>
</feature>
<dbReference type="AlphaFoldDB" id="A0A1Y5EMT1"/>